<dbReference type="InterPro" id="IPR036397">
    <property type="entry name" value="RNaseH_sf"/>
</dbReference>
<dbReference type="InterPro" id="IPR012337">
    <property type="entry name" value="RNaseH-like_sf"/>
</dbReference>
<dbReference type="SUPFAM" id="SSF53098">
    <property type="entry name" value="Ribonuclease H-like"/>
    <property type="match status" value="1"/>
</dbReference>
<keyword evidence="1" id="KW-0694">RNA-binding</keyword>
<evidence type="ECO:0000256" key="2">
    <source>
        <dbReference type="SAM" id="MobiDB-lite"/>
    </source>
</evidence>
<dbReference type="AlphaFoldDB" id="A0A0D0A108"/>
<dbReference type="OrthoDB" id="2680264at2759"/>
<dbReference type="Proteomes" id="UP000054018">
    <property type="component" value="Unassembled WGS sequence"/>
</dbReference>
<dbReference type="Pfam" id="PF00665">
    <property type="entry name" value="rve"/>
    <property type="match status" value="1"/>
</dbReference>
<sequence length="375" mass="42208">MAREEHTRNGHWGRDLTKLKLMDKVYSPRLDQSIVTALLQCPQCKNFGSTHLHALMYPITRRHPFELVVADYLALPKGKGGFHNVLLILDTFSQFVWGFKLKVHGTAKTTIDGLKAVAHTFRTPETFMTDGGSHFNNGELLGRLRRLCSPGLGEDEGEDTGTAEVGKAWPDHFDAAVRQLNERIVPAFGFSPKELLLGFVVNTTRTPVEAITTEPSAEEVDVQLAYVEQQRLDGTDLAALHAVKRKATFDWKVLRTHPGEVVFQGGQLVQVYDNALDNTLTTARKLRPRWSAPRRVTDQVGNSYRVQTLEGFPINSLIHARRLRRFVPREGTALAEVQQEQEEGLEETRQEEANEDEEQAEQSEGEETVEEEGDE</sequence>
<dbReference type="GO" id="GO:0003723">
    <property type="term" value="F:RNA binding"/>
    <property type="evidence" value="ECO:0007669"/>
    <property type="project" value="UniProtKB-KW"/>
</dbReference>
<dbReference type="InterPro" id="IPR050951">
    <property type="entry name" value="Retrovirus_Pol_polyprotein"/>
</dbReference>
<evidence type="ECO:0000313" key="4">
    <source>
        <dbReference type="EMBL" id="KIK25793.1"/>
    </source>
</evidence>
<dbReference type="Gene3D" id="3.30.420.10">
    <property type="entry name" value="Ribonuclease H-like superfamily/Ribonuclease H"/>
    <property type="match status" value="1"/>
</dbReference>
<evidence type="ECO:0000256" key="1">
    <source>
        <dbReference type="ARBA" id="ARBA00022884"/>
    </source>
</evidence>
<name>A0A0D0A108_9AGAM</name>
<reference evidence="4 5" key="1">
    <citation type="submission" date="2014-04" db="EMBL/GenBank/DDBJ databases">
        <authorList>
            <consortium name="DOE Joint Genome Institute"/>
            <person name="Kuo A."/>
            <person name="Kohler A."/>
            <person name="Costa M.D."/>
            <person name="Nagy L.G."/>
            <person name="Floudas D."/>
            <person name="Copeland A."/>
            <person name="Barry K.W."/>
            <person name="Cichocki N."/>
            <person name="Veneault-Fourrey C."/>
            <person name="LaButti K."/>
            <person name="Lindquist E.A."/>
            <person name="Lipzen A."/>
            <person name="Lundell T."/>
            <person name="Morin E."/>
            <person name="Murat C."/>
            <person name="Sun H."/>
            <person name="Tunlid A."/>
            <person name="Henrissat B."/>
            <person name="Grigoriev I.V."/>
            <person name="Hibbett D.S."/>
            <person name="Martin F."/>
            <person name="Nordberg H.P."/>
            <person name="Cantor M.N."/>
            <person name="Hua S.X."/>
        </authorList>
    </citation>
    <scope>NUCLEOTIDE SEQUENCE [LARGE SCALE GENOMIC DNA]</scope>
    <source>
        <strain evidence="4 5">441</strain>
    </source>
</reference>
<evidence type="ECO:0000313" key="5">
    <source>
        <dbReference type="Proteomes" id="UP000054018"/>
    </source>
</evidence>
<dbReference type="PANTHER" id="PTHR37984">
    <property type="entry name" value="PROTEIN CBG26694"/>
    <property type="match status" value="1"/>
</dbReference>
<evidence type="ECO:0000259" key="3">
    <source>
        <dbReference type="PROSITE" id="PS50994"/>
    </source>
</evidence>
<dbReference type="GO" id="GO:0005634">
    <property type="term" value="C:nucleus"/>
    <property type="evidence" value="ECO:0007669"/>
    <property type="project" value="UniProtKB-ARBA"/>
</dbReference>
<accession>A0A0D0A108</accession>
<gene>
    <name evidence="4" type="ORF">PISMIDRAFT_96162</name>
</gene>
<feature type="compositionally biased region" description="Acidic residues" evidence="2">
    <location>
        <begin position="353"/>
        <end position="375"/>
    </location>
</feature>
<feature type="region of interest" description="Disordered" evidence="2">
    <location>
        <begin position="336"/>
        <end position="375"/>
    </location>
</feature>
<protein>
    <recommendedName>
        <fullName evidence="3">Integrase catalytic domain-containing protein</fullName>
    </recommendedName>
</protein>
<dbReference type="PANTHER" id="PTHR37984:SF5">
    <property type="entry name" value="PROTEIN NYNRIN-LIKE"/>
    <property type="match status" value="1"/>
</dbReference>
<dbReference type="HOGENOM" id="CLU_062664_0_0_1"/>
<dbReference type="InterPro" id="IPR001584">
    <property type="entry name" value="Integrase_cat-core"/>
</dbReference>
<dbReference type="STRING" id="765257.A0A0D0A108"/>
<proteinExistence type="predicted"/>
<feature type="domain" description="Integrase catalytic" evidence="3">
    <location>
        <begin position="60"/>
        <end position="148"/>
    </location>
</feature>
<reference evidence="5" key="2">
    <citation type="submission" date="2015-01" db="EMBL/GenBank/DDBJ databases">
        <title>Evolutionary Origins and Diversification of the Mycorrhizal Mutualists.</title>
        <authorList>
            <consortium name="DOE Joint Genome Institute"/>
            <consortium name="Mycorrhizal Genomics Consortium"/>
            <person name="Kohler A."/>
            <person name="Kuo A."/>
            <person name="Nagy L.G."/>
            <person name="Floudas D."/>
            <person name="Copeland A."/>
            <person name="Barry K.W."/>
            <person name="Cichocki N."/>
            <person name="Veneault-Fourrey C."/>
            <person name="LaButti K."/>
            <person name="Lindquist E.A."/>
            <person name="Lipzen A."/>
            <person name="Lundell T."/>
            <person name="Morin E."/>
            <person name="Murat C."/>
            <person name="Riley R."/>
            <person name="Ohm R."/>
            <person name="Sun H."/>
            <person name="Tunlid A."/>
            <person name="Henrissat B."/>
            <person name="Grigoriev I.V."/>
            <person name="Hibbett D.S."/>
            <person name="Martin F."/>
        </authorList>
    </citation>
    <scope>NUCLEOTIDE SEQUENCE [LARGE SCALE GENOMIC DNA]</scope>
    <source>
        <strain evidence="5">441</strain>
    </source>
</reference>
<dbReference type="EMBL" id="KN833705">
    <property type="protein sequence ID" value="KIK25793.1"/>
    <property type="molecule type" value="Genomic_DNA"/>
</dbReference>
<dbReference type="PROSITE" id="PS50994">
    <property type="entry name" value="INTEGRASE"/>
    <property type="match status" value="1"/>
</dbReference>
<keyword evidence="5" id="KW-1185">Reference proteome</keyword>
<dbReference type="GO" id="GO:0015074">
    <property type="term" value="P:DNA integration"/>
    <property type="evidence" value="ECO:0007669"/>
    <property type="project" value="InterPro"/>
</dbReference>
<organism evidence="4 5">
    <name type="scientific">Pisolithus microcarpus 441</name>
    <dbReference type="NCBI Taxonomy" id="765257"/>
    <lineage>
        <taxon>Eukaryota</taxon>
        <taxon>Fungi</taxon>
        <taxon>Dikarya</taxon>
        <taxon>Basidiomycota</taxon>
        <taxon>Agaricomycotina</taxon>
        <taxon>Agaricomycetes</taxon>
        <taxon>Agaricomycetidae</taxon>
        <taxon>Boletales</taxon>
        <taxon>Sclerodermatineae</taxon>
        <taxon>Pisolithaceae</taxon>
        <taxon>Pisolithus</taxon>
    </lineage>
</organism>